<proteinExistence type="inferred from homology"/>
<keyword evidence="6" id="KW-0997">Cell inner membrane</keyword>
<reference evidence="10" key="1">
    <citation type="journal article" date="2019" name="Int. J. Syst. Evol. Microbiol.">
        <title>The Global Catalogue of Microorganisms (GCM) 10K type strain sequencing project: providing services to taxonomists for standard genome sequencing and annotation.</title>
        <authorList>
            <consortium name="The Broad Institute Genomics Platform"/>
            <consortium name="The Broad Institute Genome Sequencing Center for Infectious Disease"/>
            <person name="Wu L."/>
            <person name="Ma J."/>
        </authorList>
    </citation>
    <scope>NUCLEOTIDE SEQUENCE [LARGE SCALE GENOMIC DNA]</scope>
    <source>
        <strain evidence="10">CGMCC 4.1799</strain>
    </source>
</reference>
<keyword evidence="2 6" id="KW-0597">Phosphoprotein</keyword>
<feature type="domain" description="FMN-binding" evidence="8">
    <location>
        <begin position="104"/>
        <end position="196"/>
    </location>
</feature>
<dbReference type="EMBL" id="JBHSNL010000001">
    <property type="protein sequence ID" value="MFC5543467.1"/>
    <property type="molecule type" value="Genomic_DNA"/>
</dbReference>
<evidence type="ECO:0000256" key="3">
    <source>
        <dbReference type="ARBA" id="ARBA00022630"/>
    </source>
</evidence>
<evidence type="ECO:0000256" key="7">
    <source>
        <dbReference type="SAM" id="Phobius"/>
    </source>
</evidence>
<dbReference type="EC" id="7.-.-.-" evidence="6"/>
<comment type="subunit">
    <text evidence="6">The complex is composed of six subunits: RnfA, RnfB, RnfC, RnfD, RnfE and RnfG.</text>
</comment>
<dbReference type="PANTHER" id="PTHR36118">
    <property type="entry name" value="ION-TRANSLOCATING OXIDOREDUCTASE COMPLEX SUBUNIT G"/>
    <property type="match status" value="1"/>
</dbReference>
<evidence type="ECO:0000256" key="1">
    <source>
        <dbReference type="ARBA" id="ARBA00022448"/>
    </source>
</evidence>
<evidence type="ECO:0000313" key="9">
    <source>
        <dbReference type="EMBL" id="MFC5543467.1"/>
    </source>
</evidence>
<dbReference type="NCBIfam" id="TIGR01947">
    <property type="entry name" value="rnfG"/>
    <property type="match status" value="1"/>
</dbReference>
<feature type="modified residue" description="FMN phosphoryl threonine" evidence="6">
    <location>
        <position position="179"/>
    </location>
</feature>
<comment type="function">
    <text evidence="6">Part of a membrane-bound complex that couples electron transfer with translocation of ions across the membrane.</text>
</comment>
<evidence type="ECO:0000256" key="5">
    <source>
        <dbReference type="ARBA" id="ARBA00022982"/>
    </source>
</evidence>
<evidence type="ECO:0000313" key="10">
    <source>
        <dbReference type="Proteomes" id="UP001596055"/>
    </source>
</evidence>
<dbReference type="RefSeq" id="WP_248156994.1">
    <property type="nucleotide sequence ID" value="NZ_JAKZAJ010000003.1"/>
</dbReference>
<keyword evidence="3 6" id="KW-0285">Flavoprotein</keyword>
<evidence type="ECO:0000256" key="4">
    <source>
        <dbReference type="ARBA" id="ARBA00022643"/>
    </source>
</evidence>
<dbReference type="PIRSF" id="PIRSF006091">
    <property type="entry name" value="E_trnsport_RnfG"/>
    <property type="match status" value="1"/>
</dbReference>
<comment type="similarity">
    <text evidence="6">Belongs to the RnfG family.</text>
</comment>
<keyword evidence="6" id="KW-1278">Translocase</keyword>
<keyword evidence="10" id="KW-1185">Reference proteome</keyword>
<comment type="subcellular location">
    <subcellularLocation>
        <location evidence="6">Cell inner membrane</location>
        <topology evidence="6">Single-pass membrane protein</topology>
    </subcellularLocation>
</comment>
<keyword evidence="6 7" id="KW-0812">Transmembrane</keyword>
<keyword evidence="5 6" id="KW-0249">Electron transport</keyword>
<organism evidence="9 10">
    <name type="scientific">Marinobacter koreensis</name>
    <dbReference type="NCBI Taxonomy" id="335974"/>
    <lineage>
        <taxon>Bacteria</taxon>
        <taxon>Pseudomonadati</taxon>
        <taxon>Pseudomonadota</taxon>
        <taxon>Gammaproteobacteria</taxon>
        <taxon>Pseudomonadales</taxon>
        <taxon>Marinobacteraceae</taxon>
        <taxon>Marinobacter</taxon>
    </lineage>
</organism>
<dbReference type="InterPro" id="IPR010209">
    <property type="entry name" value="Ion_transpt_RnfG/RsxG"/>
</dbReference>
<dbReference type="NCBIfam" id="NF002519">
    <property type="entry name" value="PRK01908.1"/>
    <property type="match status" value="1"/>
</dbReference>
<evidence type="ECO:0000259" key="8">
    <source>
        <dbReference type="SMART" id="SM00900"/>
    </source>
</evidence>
<name>A0ABW0RHC6_9GAMM</name>
<accession>A0ABW0RHC6</accession>
<keyword evidence="6" id="KW-1003">Cell membrane</keyword>
<evidence type="ECO:0000256" key="2">
    <source>
        <dbReference type="ARBA" id="ARBA00022553"/>
    </source>
</evidence>
<evidence type="ECO:0000256" key="6">
    <source>
        <dbReference type="HAMAP-Rule" id="MF_00479"/>
    </source>
</evidence>
<dbReference type="PANTHER" id="PTHR36118:SF1">
    <property type="entry name" value="ION-TRANSLOCATING OXIDOREDUCTASE COMPLEX SUBUNIT G"/>
    <property type="match status" value="1"/>
</dbReference>
<protein>
    <recommendedName>
        <fullName evidence="6">Ion-translocating oxidoreductase complex subunit G</fullName>
        <ecNumber evidence="6">7.-.-.-</ecNumber>
    </recommendedName>
    <alternativeName>
        <fullName evidence="6">Rnf electron transport complex subunit G</fullName>
    </alternativeName>
</protein>
<keyword evidence="6 7" id="KW-1133">Transmembrane helix</keyword>
<keyword evidence="6 7" id="KW-0472">Membrane</keyword>
<dbReference type="HAMAP" id="MF_00479">
    <property type="entry name" value="RsxG_RnfG"/>
    <property type="match status" value="1"/>
</dbReference>
<dbReference type="SMART" id="SM00900">
    <property type="entry name" value="FMN_bind"/>
    <property type="match status" value="1"/>
</dbReference>
<feature type="transmembrane region" description="Helical" evidence="7">
    <location>
        <begin position="12"/>
        <end position="32"/>
    </location>
</feature>
<dbReference type="InterPro" id="IPR007329">
    <property type="entry name" value="FMN-bd"/>
</dbReference>
<comment type="cofactor">
    <cofactor evidence="6">
        <name>FMN</name>
        <dbReference type="ChEBI" id="CHEBI:58210"/>
    </cofactor>
</comment>
<sequence>MAALAQSIRRSAIGLGIFAIITGGSIAVTQALTQEKIQEQAARAEASALFEIFPESGHDNDLLRDTVQLPASERLATQGPVQVWVARDQGKPIGFIMPVIAPEGYSGDIHLLVGLDVEGKVIGVRVTRHKETPGLGDRIETKKSDWVTEFNGRSLDNTPPPQWKVKKNGGVFDQFTGATITPRAVVKSVQSALVYFRQNRKEILSRLGASERPVGHSMRRGQS</sequence>
<keyword evidence="1 6" id="KW-0813">Transport</keyword>
<keyword evidence="4 6" id="KW-0288">FMN</keyword>
<dbReference type="Proteomes" id="UP001596055">
    <property type="component" value="Unassembled WGS sequence"/>
</dbReference>
<comment type="caution">
    <text evidence="9">The sequence shown here is derived from an EMBL/GenBank/DDBJ whole genome shotgun (WGS) entry which is preliminary data.</text>
</comment>
<gene>
    <name evidence="9" type="primary">rsxG</name>
    <name evidence="6" type="synonym">rnfG</name>
    <name evidence="9" type="ORF">ACFPQA_00205</name>
</gene>
<dbReference type="Pfam" id="PF04205">
    <property type="entry name" value="FMN_bind"/>
    <property type="match status" value="1"/>
</dbReference>